<keyword evidence="2" id="KW-1185">Reference proteome</keyword>
<dbReference type="AlphaFoldDB" id="A0AAV0E4J5"/>
<proteinExistence type="predicted"/>
<name>A0AAV0E4J5_9ASTE</name>
<gene>
    <name evidence="1" type="ORF">CEPIT_LOCUS21604</name>
</gene>
<protein>
    <submittedName>
        <fullName evidence="1">Uncharacterized protein</fullName>
    </submittedName>
</protein>
<evidence type="ECO:0000313" key="1">
    <source>
        <dbReference type="EMBL" id="CAH9116790.1"/>
    </source>
</evidence>
<dbReference type="EMBL" id="CAMAPF010000299">
    <property type="protein sequence ID" value="CAH9116790.1"/>
    <property type="molecule type" value="Genomic_DNA"/>
</dbReference>
<evidence type="ECO:0000313" key="2">
    <source>
        <dbReference type="Proteomes" id="UP001152523"/>
    </source>
</evidence>
<accession>A0AAV0E4J5</accession>
<dbReference type="Pfam" id="PF14223">
    <property type="entry name" value="Retrotran_gag_2"/>
    <property type="match status" value="1"/>
</dbReference>
<organism evidence="1 2">
    <name type="scientific">Cuscuta epithymum</name>
    <dbReference type="NCBI Taxonomy" id="186058"/>
    <lineage>
        <taxon>Eukaryota</taxon>
        <taxon>Viridiplantae</taxon>
        <taxon>Streptophyta</taxon>
        <taxon>Embryophyta</taxon>
        <taxon>Tracheophyta</taxon>
        <taxon>Spermatophyta</taxon>
        <taxon>Magnoliopsida</taxon>
        <taxon>eudicotyledons</taxon>
        <taxon>Gunneridae</taxon>
        <taxon>Pentapetalae</taxon>
        <taxon>asterids</taxon>
        <taxon>lamiids</taxon>
        <taxon>Solanales</taxon>
        <taxon>Convolvulaceae</taxon>
        <taxon>Cuscuteae</taxon>
        <taxon>Cuscuta</taxon>
        <taxon>Cuscuta subgen. Cuscuta</taxon>
    </lineage>
</organism>
<comment type="caution">
    <text evidence="1">The sequence shown here is derived from an EMBL/GenBank/DDBJ whole genome shotgun (WGS) entry which is preliminary data.</text>
</comment>
<sequence length="206" mass="23763">MLIDSMSTAKEMWGEMYKMMHGREEIAKEKEVITLTKPLLRNLVNQHNTSMIDIQQSNMDAYSMGADFRPPILRRGEYTVWRKRFINFLESKDEGIKMLSSITGGPARFWKTIPDSPENIPASQELKIPSEYTEQERLGARADLTAKAYLLQAIPNEIYMQIISMSTAKEMWDEMYKMMQGTEVGAKVKKVNMLTTYDPFKAKQGE</sequence>
<reference evidence="1" key="1">
    <citation type="submission" date="2022-07" db="EMBL/GenBank/DDBJ databases">
        <authorList>
            <person name="Macas J."/>
            <person name="Novak P."/>
            <person name="Neumann P."/>
        </authorList>
    </citation>
    <scope>NUCLEOTIDE SEQUENCE</scope>
</reference>
<dbReference type="Proteomes" id="UP001152523">
    <property type="component" value="Unassembled WGS sequence"/>
</dbReference>